<dbReference type="PANTHER" id="PTHR31832">
    <property type="entry name" value="B-BOX ZINC FINGER PROTEIN 22"/>
    <property type="match status" value="1"/>
</dbReference>
<evidence type="ECO:0000256" key="10">
    <source>
        <dbReference type="SAM" id="MobiDB-lite"/>
    </source>
</evidence>
<protein>
    <recommendedName>
        <fullName evidence="11">B box-type domain-containing protein</fullName>
    </recommendedName>
</protein>
<feature type="region of interest" description="Disordered" evidence="10">
    <location>
        <begin position="282"/>
        <end position="315"/>
    </location>
</feature>
<evidence type="ECO:0000256" key="1">
    <source>
        <dbReference type="ARBA" id="ARBA00004123"/>
    </source>
</evidence>
<keyword evidence="8" id="KW-0539">Nucleus</keyword>
<dbReference type="GO" id="GO:0005634">
    <property type="term" value="C:nucleus"/>
    <property type="evidence" value="ECO:0007669"/>
    <property type="project" value="UniProtKB-SubCell"/>
</dbReference>
<dbReference type="PROSITE" id="PS50119">
    <property type="entry name" value="ZF_BBOX"/>
    <property type="match status" value="2"/>
</dbReference>
<dbReference type="GO" id="GO:0009640">
    <property type="term" value="P:photomorphogenesis"/>
    <property type="evidence" value="ECO:0007669"/>
    <property type="project" value="TreeGrafter"/>
</dbReference>
<organism evidence="12 13">
    <name type="scientific">Clitoria ternatea</name>
    <name type="common">Butterfly pea</name>
    <dbReference type="NCBI Taxonomy" id="43366"/>
    <lineage>
        <taxon>Eukaryota</taxon>
        <taxon>Viridiplantae</taxon>
        <taxon>Streptophyta</taxon>
        <taxon>Embryophyta</taxon>
        <taxon>Tracheophyta</taxon>
        <taxon>Spermatophyta</taxon>
        <taxon>Magnoliopsida</taxon>
        <taxon>eudicotyledons</taxon>
        <taxon>Gunneridae</taxon>
        <taxon>Pentapetalae</taxon>
        <taxon>rosids</taxon>
        <taxon>fabids</taxon>
        <taxon>Fabales</taxon>
        <taxon>Fabaceae</taxon>
        <taxon>Papilionoideae</taxon>
        <taxon>50 kb inversion clade</taxon>
        <taxon>NPAAA clade</taxon>
        <taxon>indigoferoid/millettioid clade</taxon>
        <taxon>Phaseoleae</taxon>
        <taxon>Clitoria</taxon>
    </lineage>
</organism>
<keyword evidence="13" id="KW-1185">Reference proteome</keyword>
<evidence type="ECO:0000256" key="5">
    <source>
        <dbReference type="ARBA" id="ARBA00022833"/>
    </source>
</evidence>
<keyword evidence="7" id="KW-0804">Transcription</keyword>
<evidence type="ECO:0000256" key="2">
    <source>
        <dbReference type="ARBA" id="ARBA00022723"/>
    </source>
</evidence>
<dbReference type="SMART" id="SM00336">
    <property type="entry name" value="BBOX"/>
    <property type="match status" value="2"/>
</dbReference>
<dbReference type="InterPro" id="IPR000315">
    <property type="entry name" value="Znf_B-box"/>
</dbReference>
<keyword evidence="6" id="KW-0805">Transcription regulation</keyword>
<dbReference type="CDD" id="cd19821">
    <property type="entry name" value="Bbox1_BBX-like"/>
    <property type="match status" value="2"/>
</dbReference>
<reference evidence="12 13" key="1">
    <citation type="submission" date="2024-01" db="EMBL/GenBank/DDBJ databases">
        <title>The genomes of 5 underutilized Papilionoideae crops provide insights into root nodulation and disease resistance.</title>
        <authorList>
            <person name="Yuan L."/>
        </authorList>
    </citation>
    <scope>NUCLEOTIDE SEQUENCE [LARGE SCALE GENOMIC DNA]</scope>
    <source>
        <strain evidence="12">LY-2023</strain>
        <tissue evidence="12">Leaf</tissue>
    </source>
</reference>
<name>A0AAN9FQF9_CLITE</name>
<keyword evidence="2" id="KW-0479">Metal-binding</keyword>
<keyword evidence="5" id="KW-0862">Zinc</keyword>
<proteinExistence type="predicted"/>
<dbReference type="AlphaFoldDB" id="A0AAN9FQF9"/>
<evidence type="ECO:0000256" key="9">
    <source>
        <dbReference type="PROSITE-ProRule" id="PRU00024"/>
    </source>
</evidence>
<evidence type="ECO:0000256" key="7">
    <source>
        <dbReference type="ARBA" id="ARBA00023163"/>
    </source>
</evidence>
<dbReference type="InterPro" id="IPR051979">
    <property type="entry name" value="B-box_zinc_finger"/>
</dbReference>
<dbReference type="GO" id="GO:0000976">
    <property type="term" value="F:transcription cis-regulatory region binding"/>
    <property type="evidence" value="ECO:0007669"/>
    <property type="project" value="UniProtKB-ARBA"/>
</dbReference>
<sequence>MKIQCDVCNKHEASVFCTADEAALCGGCDHRVHHANKLASKHHRFSLLRPAPKHHPLCDICQEKRGFMFCQQDRAIMCKDCDFSVHSTNEHTLKHDRFLLTGLKLSPSPLLHYSSSSPPPPSKNSLFTPHSNSHPSSSSSSSHNNNNNNKVSYHQPLISKATALSATTPSSSNTINNTSSISEYLIETLPGWQVEDFLDSCSTPFGFFKNDEMLPLFDAGKVEGQIGSFSQDSIGIWVPQAPPPLVCSSQVIGNTENKEVTNNIKGGGRSSLKDDNYIVPQISPASNSKRPRGLLNVGQGNINERKGSDGGEDDCTYECECDDGDGIA</sequence>
<evidence type="ECO:0000256" key="8">
    <source>
        <dbReference type="ARBA" id="ARBA00023242"/>
    </source>
</evidence>
<dbReference type="GO" id="GO:0006355">
    <property type="term" value="P:regulation of DNA-templated transcription"/>
    <property type="evidence" value="ECO:0007669"/>
    <property type="project" value="TreeGrafter"/>
</dbReference>
<dbReference type="Proteomes" id="UP001359559">
    <property type="component" value="Unassembled WGS sequence"/>
</dbReference>
<feature type="domain" description="B box-type" evidence="11">
    <location>
        <begin position="53"/>
        <end position="100"/>
    </location>
</feature>
<dbReference type="PANTHER" id="PTHR31832:SF88">
    <property type="entry name" value="TRANSCRIPTION FACTOR INTERACTOR AND REGULATOR ZNF-B FAMILY-RELATED"/>
    <property type="match status" value="1"/>
</dbReference>
<comment type="caution">
    <text evidence="12">The sequence shown here is derived from an EMBL/GenBank/DDBJ whole genome shotgun (WGS) entry which is preliminary data.</text>
</comment>
<evidence type="ECO:0000256" key="4">
    <source>
        <dbReference type="ARBA" id="ARBA00022771"/>
    </source>
</evidence>
<accession>A0AAN9FQF9</accession>
<dbReference type="Gene3D" id="3.30.160.60">
    <property type="entry name" value="Classic Zinc Finger"/>
    <property type="match status" value="1"/>
</dbReference>
<keyword evidence="3" id="KW-0677">Repeat</keyword>
<dbReference type="GO" id="GO:0008270">
    <property type="term" value="F:zinc ion binding"/>
    <property type="evidence" value="ECO:0007669"/>
    <property type="project" value="UniProtKB-KW"/>
</dbReference>
<evidence type="ECO:0000259" key="11">
    <source>
        <dbReference type="PROSITE" id="PS50119"/>
    </source>
</evidence>
<dbReference type="EMBL" id="JAYKXN010000006">
    <property type="protein sequence ID" value="KAK7280709.1"/>
    <property type="molecule type" value="Genomic_DNA"/>
</dbReference>
<evidence type="ECO:0000313" key="12">
    <source>
        <dbReference type="EMBL" id="KAK7280709.1"/>
    </source>
</evidence>
<feature type="compositionally biased region" description="Low complexity" evidence="10">
    <location>
        <begin position="123"/>
        <end position="149"/>
    </location>
</feature>
<feature type="domain" description="B box-type" evidence="11">
    <location>
        <begin position="1"/>
        <end position="47"/>
    </location>
</feature>
<keyword evidence="4 9" id="KW-0863">Zinc-finger</keyword>
<evidence type="ECO:0000256" key="6">
    <source>
        <dbReference type="ARBA" id="ARBA00023015"/>
    </source>
</evidence>
<gene>
    <name evidence="12" type="ORF">RJT34_25776</name>
</gene>
<comment type="subcellular location">
    <subcellularLocation>
        <location evidence="1">Nucleus</location>
    </subcellularLocation>
</comment>
<evidence type="ECO:0000313" key="13">
    <source>
        <dbReference type="Proteomes" id="UP001359559"/>
    </source>
</evidence>
<dbReference type="InterPro" id="IPR049808">
    <property type="entry name" value="CONSTANS-like_Bbox1"/>
</dbReference>
<evidence type="ECO:0000256" key="3">
    <source>
        <dbReference type="ARBA" id="ARBA00022737"/>
    </source>
</evidence>
<feature type="region of interest" description="Disordered" evidence="10">
    <location>
        <begin position="111"/>
        <end position="152"/>
    </location>
</feature>
<dbReference type="FunFam" id="3.30.160.60:FF:000856">
    <property type="entry name" value="B-box zinc finger protein 21"/>
    <property type="match status" value="1"/>
</dbReference>